<name>A0A0E9MLV0_9SPHN</name>
<keyword evidence="17" id="KW-1208">Phospholipid metabolism</keyword>
<feature type="transmembrane region" description="Helical" evidence="19">
    <location>
        <begin position="107"/>
        <end position="124"/>
    </location>
</feature>
<keyword evidence="15 19" id="KW-0472">Membrane</keyword>
<dbReference type="GO" id="GO:0016024">
    <property type="term" value="P:CDP-diacylglycerol biosynthetic process"/>
    <property type="evidence" value="ECO:0007669"/>
    <property type="project" value="UniProtKB-UniPathway"/>
</dbReference>
<dbReference type="Pfam" id="PF01148">
    <property type="entry name" value="CTP_transf_1"/>
    <property type="match status" value="1"/>
</dbReference>
<evidence type="ECO:0000256" key="17">
    <source>
        <dbReference type="ARBA" id="ARBA00023264"/>
    </source>
</evidence>
<feature type="transmembrane region" description="Helical" evidence="19">
    <location>
        <begin position="86"/>
        <end position="102"/>
    </location>
</feature>
<evidence type="ECO:0000256" key="12">
    <source>
        <dbReference type="ARBA" id="ARBA00022695"/>
    </source>
</evidence>
<protein>
    <recommendedName>
        <fullName evidence="7 18">Phosphatidate cytidylyltransferase</fullName>
        <ecNumber evidence="6 18">2.7.7.41</ecNumber>
    </recommendedName>
</protein>
<evidence type="ECO:0000256" key="8">
    <source>
        <dbReference type="ARBA" id="ARBA00022475"/>
    </source>
</evidence>
<dbReference type="InterPro" id="IPR000374">
    <property type="entry name" value="PC_trans"/>
</dbReference>
<dbReference type="GO" id="GO:0004605">
    <property type="term" value="F:phosphatidate cytidylyltransferase activity"/>
    <property type="evidence" value="ECO:0007669"/>
    <property type="project" value="UniProtKB-EC"/>
</dbReference>
<evidence type="ECO:0000256" key="14">
    <source>
        <dbReference type="ARBA" id="ARBA00023098"/>
    </source>
</evidence>
<feature type="transmembrane region" description="Helical" evidence="19">
    <location>
        <begin position="12"/>
        <end position="29"/>
    </location>
</feature>
<evidence type="ECO:0000313" key="20">
    <source>
        <dbReference type="EMBL" id="GAO38504.1"/>
    </source>
</evidence>
<comment type="pathway">
    <text evidence="3 18">Phospholipid metabolism; CDP-diacylglycerol biosynthesis; CDP-diacylglycerol from sn-glycerol 3-phosphate: step 3/3.</text>
</comment>
<evidence type="ECO:0000256" key="1">
    <source>
        <dbReference type="ARBA" id="ARBA00001698"/>
    </source>
</evidence>
<dbReference type="UniPathway" id="UPA00557">
    <property type="reaction ID" value="UER00614"/>
</dbReference>
<evidence type="ECO:0000256" key="4">
    <source>
        <dbReference type="ARBA" id="ARBA00005189"/>
    </source>
</evidence>
<evidence type="ECO:0000256" key="18">
    <source>
        <dbReference type="RuleBase" id="RU003938"/>
    </source>
</evidence>
<dbReference type="Proteomes" id="UP000033202">
    <property type="component" value="Unassembled WGS sequence"/>
</dbReference>
<dbReference type="PANTHER" id="PTHR46382">
    <property type="entry name" value="PHOSPHATIDATE CYTIDYLYLTRANSFERASE"/>
    <property type="match status" value="1"/>
</dbReference>
<evidence type="ECO:0000256" key="10">
    <source>
        <dbReference type="ARBA" id="ARBA00022679"/>
    </source>
</evidence>
<evidence type="ECO:0000256" key="7">
    <source>
        <dbReference type="ARBA" id="ARBA00019373"/>
    </source>
</evidence>
<evidence type="ECO:0000256" key="2">
    <source>
        <dbReference type="ARBA" id="ARBA00004651"/>
    </source>
</evidence>
<comment type="catalytic activity">
    <reaction evidence="1 18">
        <text>a 1,2-diacyl-sn-glycero-3-phosphate + CTP + H(+) = a CDP-1,2-diacyl-sn-glycerol + diphosphate</text>
        <dbReference type="Rhea" id="RHEA:16229"/>
        <dbReference type="ChEBI" id="CHEBI:15378"/>
        <dbReference type="ChEBI" id="CHEBI:33019"/>
        <dbReference type="ChEBI" id="CHEBI:37563"/>
        <dbReference type="ChEBI" id="CHEBI:58332"/>
        <dbReference type="ChEBI" id="CHEBI:58608"/>
        <dbReference type="EC" id="2.7.7.41"/>
    </reaction>
</comment>
<reference evidence="20 21" key="1">
    <citation type="submission" date="2015-04" db="EMBL/GenBank/DDBJ databases">
        <title>Whole genome shotgun sequence of Sphingomonas changbaiensis NBRC 104936.</title>
        <authorList>
            <person name="Katano-Makiyama Y."/>
            <person name="Hosoyama A."/>
            <person name="Hashimoto M."/>
            <person name="Noguchi M."/>
            <person name="Tsuchikane K."/>
            <person name="Ohji S."/>
            <person name="Yamazoe A."/>
            <person name="Ichikawa N."/>
            <person name="Kimura A."/>
            <person name="Fujita N."/>
        </authorList>
    </citation>
    <scope>NUCLEOTIDE SEQUENCE [LARGE SCALE GENOMIC DNA]</scope>
    <source>
        <strain evidence="20 21">NBRC 104936</strain>
    </source>
</reference>
<evidence type="ECO:0000256" key="9">
    <source>
        <dbReference type="ARBA" id="ARBA00022516"/>
    </source>
</evidence>
<accession>A0A0E9MLV0</accession>
<evidence type="ECO:0000313" key="21">
    <source>
        <dbReference type="Proteomes" id="UP000033202"/>
    </source>
</evidence>
<proteinExistence type="inferred from homology"/>
<comment type="pathway">
    <text evidence="4">Lipid metabolism.</text>
</comment>
<sequence>MIERKRGGSDLAVRTLSGIVLIALALAALWGGGLWLWLLTSVAAMLMLAEWGDLVQPDARQKRLALFAGCVPLAIMSPLASGVSFFSLGLIVGTAFFVTIITRKPRLGFGIVYVALPALALLFLRGREDGLLLALWTLASVWVTDIGAYFAGRSIGGPKLAPTVSPNKTWAGLIGGVVAALILGLLLWRFAGLPLQLVFASPILAVIAQIGDLYESWLKRQAGVKDSGTILPGHGGVLDRLDGLVPVAPAAAALILLDTLL</sequence>
<keyword evidence="9" id="KW-0444">Lipid biosynthesis</keyword>
<keyword evidence="21" id="KW-1185">Reference proteome</keyword>
<evidence type="ECO:0000256" key="11">
    <source>
        <dbReference type="ARBA" id="ARBA00022692"/>
    </source>
</evidence>
<evidence type="ECO:0000256" key="16">
    <source>
        <dbReference type="ARBA" id="ARBA00023209"/>
    </source>
</evidence>
<keyword evidence="16" id="KW-0594">Phospholipid biosynthesis</keyword>
<dbReference type="GO" id="GO:0005886">
    <property type="term" value="C:plasma membrane"/>
    <property type="evidence" value="ECO:0007669"/>
    <property type="project" value="UniProtKB-SubCell"/>
</dbReference>
<evidence type="ECO:0000256" key="5">
    <source>
        <dbReference type="ARBA" id="ARBA00010185"/>
    </source>
</evidence>
<dbReference type="STRING" id="1219043.SCH01S_16_00210"/>
<dbReference type="PANTHER" id="PTHR46382:SF1">
    <property type="entry name" value="PHOSPHATIDATE CYTIDYLYLTRANSFERASE"/>
    <property type="match status" value="1"/>
</dbReference>
<feature type="transmembrane region" description="Helical" evidence="19">
    <location>
        <begin position="170"/>
        <end position="191"/>
    </location>
</feature>
<dbReference type="RefSeq" id="WP_046347357.1">
    <property type="nucleotide sequence ID" value="NZ_BBWU01000016.1"/>
</dbReference>
<evidence type="ECO:0000256" key="19">
    <source>
        <dbReference type="SAM" id="Phobius"/>
    </source>
</evidence>
<comment type="caution">
    <text evidence="20">The sequence shown here is derived from an EMBL/GenBank/DDBJ whole genome shotgun (WGS) entry which is preliminary data.</text>
</comment>
<evidence type="ECO:0000256" key="6">
    <source>
        <dbReference type="ARBA" id="ARBA00012487"/>
    </source>
</evidence>
<comment type="subcellular location">
    <subcellularLocation>
        <location evidence="2">Cell membrane</location>
        <topology evidence="2">Multi-pass membrane protein</topology>
    </subcellularLocation>
</comment>
<keyword evidence="13 19" id="KW-1133">Transmembrane helix</keyword>
<keyword evidence="8" id="KW-1003">Cell membrane</keyword>
<gene>
    <name evidence="20" type="primary">cdsA</name>
    <name evidence="20" type="ORF">SCH01S_16_00210</name>
</gene>
<evidence type="ECO:0000256" key="3">
    <source>
        <dbReference type="ARBA" id="ARBA00005119"/>
    </source>
</evidence>
<dbReference type="EMBL" id="BBWU01000016">
    <property type="protein sequence ID" value="GAO38504.1"/>
    <property type="molecule type" value="Genomic_DNA"/>
</dbReference>
<keyword evidence="14" id="KW-0443">Lipid metabolism</keyword>
<keyword evidence="11 18" id="KW-0812">Transmembrane</keyword>
<feature type="transmembrane region" description="Helical" evidence="19">
    <location>
        <begin position="130"/>
        <end position="150"/>
    </location>
</feature>
<evidence type="ECO:0000256" key="13">
    <source>
        <dbReference type="ARBA" id="ARBA00022989"/>
    </source>
</evidence>
<keyword evidence="12 18" id="KW-0548">Nucleotidyltransferase</keyword>
<evidence type="ECO:0000256" key="15">
    <source>
        <dbReference type="ARBA" id="ARBA00023136"/>
    </source>
</evidence>
<dbReference type="OrthoDB" id="9799199at2"/>
<comment type="similarity">
    <text evidence="5 18">Belongs to the CDS family.</text>
</comment>
<dbReference type="AlphaFoldDB" id="A0A0E9MLV0"/>
<keyword evidence="10 18" id="KW-0808">Transferase</keyword>
<dbReference type="PROSITE" id="PS01315">
    <property type="entry name" value="CDS"/>
    <property type="match status" value="1"/>
</dbReference>
<dbReference type="EC" id="2.7.7.41" evidence="6 18"/>
<organism evidence="20 21">
    <name type="scientific">Sphingomonas changbaiensis NBRC 104936</name>
    <dbReference type="NCBI Taxonomy" id="1219043"/>
    <lineage>
        <taxon>Bacteria</taxon>
        <taxon>Pseudomonadati</taxon>
        <taxon>Pseudomonadota</taxon>
        <taxon>Alphaproteobacteria</taxon>
        <taxon>Sphingomonadales</taxon>
        <taxon>Sphingomonadaceae</taxon>
        <taxon>Sphingomonas</taxon>
    </lineage>
</organism>